<organism evidence="2 3">
    <name type="scientific">Rhododendron griersonianum</name>
    <dbReference type="NCBI Taxonomy" id="479676"/>
    <lineage>
        <taxon>Eukaryota</taxon>
        <taxon>Viridiplantae</taxon>
        <taxon>Streptophyta</taxon>
        <taxon>Embryophyta</taxon>
        <taxon>Tracheophyta</taxon>
        <taxon>Spermatophyta</taxon>
        <taxon>Magnoliopsida</taxon>
        <taxon>eudicotyledons</taxon>
        <taxon>Gunneridae</taxon>
        <taxon>Pentapetalae</taxon>
        <taxon>asterids</taxon>
        <taxon>Ericales</taxon>
        <taxon>Ericaceae</taxon>
        <taxon>Ericoideae</taxon>
        <taxon>Rhodoreae</taxon>
        <taxon>Rhododendron</taxon>
    </lineage>
</organism>
<sequence length="311" mass="35156">MKKQKQKQGPSLWQDLNPFLLSKIFSFLDFNDQLFGAPFVCRSWLSSTVDTLFKNSSLDLRLIDTLDEENQRLRFTHLLKLALNQYHGWVSIYFPTKHLFGYFGTLYIAERTPSVSSVVLSSSGVCGDFAIFVSLLYWKNLKVFRAPVGPENGFHLISQLADRCKKLKEIRLQGTIMEKEVSSIVEGFPGLQILDFSESTLSSNALDIVFDGRLKFVKEINILHSKVIDDEGKDIREDYWRLNEFRNKVLEKAAGIKSLKKLSHSSWSKDRSEVGAGLWVFFTCGFPGWGLPIAGGADQSPVSRGRKSGNG</sequence>
<dbReference type="InterPro" id="IPR001810">
    <property type="entry name" value="F-box_dom"/>
</dbReference>
<dbReference type="EMBL" id="JACTNZ010000006">
    <property type="protein sequence ID" value="KAG5546166.1"/>
    <property type="molecule type" value="Genomic_DNA"/>
</dbReference>
<dbReference type="InterPro" id="IPR036047">
    <property type="entry name" value="F-box-like_dom_sf"/>
</dbReference>
<dbReference type="Proteomes" id="UP000823749">
    <property type="component" value="Chromosome 6"/>
</dbReference>
<name>A0AAV6K156_9ERIC</name>
<dbReference type="Pfam" id="PF00646">
    <property type="entry name" value="F-box"/>
    <property type="match status" value="1"/>
</dbReference>
<dbReference type="PANTHER" id="PTHR38926:SF2">
    <property type="entry name" value="F-BOX_LRR-REPEAT PROTEIN 21-RELATED"/>
    <property type="match status" value="1"/>
</dbReference>
<dbReference type="Gene3D" id="1.20.1280.50">
    <property type="match status" value="1"/>
</dbReference>
<dbReference type="SUPFAM" id="SSF81383">
    <property type="entry name" value="F-box domain"/>
    <property type="match status" value="1"/>
</dbReference>
<dbReference type="InterPro" id="IPR032675">
    <property type="entry name" value="LRR_dom_sf"/>
</dbReference>
<reference evidence="2 3" key="1">
    <citation type="submission" date="2020-08" db="EMBL/GenBank/DDBJ databases">
        <title>Plant Genome Project.</title>
        <authorList>
            <person name="Zhang R.-G."/>
        </authorList>
    </citation>
    <scope>NUCLEOTIDE SEQUENCE [LARGE SCALE GENOMIC DNA]</scope>
    <source>
        <strain evidence="2">WSP0</strain>
        <tissue evidence="2">Leaf</tissue>
    </source>
</reference>
<dbReference type="AlphaFoldDB" id="A0AAV6K156"/>
<dbReference type="SUPFAM" id="SSF52047">
    <property type="entry name" value="RNI-like"/>
    <property type="match status" value="1"/>
</dbReference>
<evidence type="ECO:0000313" key="2">
    <source>
        <dbReference type="EMBL" id="KAG5546166.1"/>
    </source>
</evidence>
<dbReference type="PANTHER" id="PTHR38926">
    <property type="entry name" value="F-BOX DOMAIN CONTAINING PROTEIN, EXPRESSED"/>
    <property type="match status" value="1"/>
</dbReference>
<evidence type="ECO:0000259" key="1">
    <source>
        <dbReference type="Pfam" id="PF00646"/>
    </source>
</evidence>
<feature type="domain" description="F-box" evidence="1">
    <location>
        <begin position="13"/>
        <end position="46"/>
    </location>
</feature>
<proteinExistence type="predicted"/>
<keyword evidence="3" id="KW-1185">Reference proteome</keyword>
<gene>
    <name evidence="2" type="ORF">RHGRI_018368</name>
</gene>
<accession>A0AAV6K156</accession>
<dbReference type="Gene3D" id="3.80.10.10">
    <property type="entry name" value="Ribonuclease Inhibitor"/>
    <property type="match status" value="1"/>
</dbReference>
<protein>
    <recommendedName>
        <fullName evidence="1">F-box domain-containing protein</fullName>
    </recommendedName>
</protein>
<evidence type="ECO:0000313" key="3">
    <source>
        <dbReference type="Proteomes" id="UP000823749"/>
    </source>
</evidence>
<comment type="caution">
    <text evidence="2">The sequence shown here is derived from an EMBL/GenBank/DDBJ whole genome shotgun (WGS) entry which is preliminary data.</text>
</comment>